<dbReference type="PANTHER" id="PTHR47074:SF48">
    <property type="entry name" value="POLYNUCLEOTIDYL TRANSFERASE, RIBONUCLEASE H-LIKE SUPERFAMILY PROTEIN"/>
    <property type="match status" value="1"/>
</dbReference>
<dbReference type="InterPro" id="IPR012337">
    <property type="entry name" value="RNaseH-like_sf"/>
</dbReference>
<dbReference type="InterPro" id="IPR036397">
    <property type="entry name" value="RNaseH_sf"/>
</dbReference>
<feature type="domain" description="RNase H type-1" evidence="1">
    <location>
        <begin position="251"/>
        <end position="372"/>
    </location>
</feature>
<name>A0ABM4UFR4_COFAR</name>
<dbReference type="InterPro" id="IPR002156">
    <property type="entry name" value="RNaseH_domain"/>
</dbReference>
<dbReference type="CDD" id="cd06222">
    <property type="entry name" value="RNase_H_like"/>
    <property type="match status" value="1"/>
</dbReference>
<dbReference type="InterPro" id="IPR044730">
    <property type="entry name" value="RNase_H-like_dom_plant"/>
</dbReference>
<gene>
    <name evidence="3" type="primary">LOC140007307</name>
</gene>
<evidence type="ECO:0000313" key="2">
    <source>
        <dbReference type="Proteomes" id="UP001652660"/>
    </source>
</evidence>
<dbReference type="Gene3D" id="3.30.420.10">
    <property type="entry name" value="Ribonuclease H-like superfamily/Ribonuclease H"/>
    <property type="match status" value="1"/>
</dbReference>
<evidence type="ECO:0000259" key="1">
    <source>
        <dbReference type="Pfam" id="PF13456"/>
    </source>
</evidence>
<dbReference type="RefSeq" id="XP_071906135.1">
    <property type="nucleotide sequence ID" value="XM_072050034.1"/>
</dbReference>
<reference evidence="3" key="1">
    <citation type="submission" date="2025-08" db="UniProtKB">
        <authorList>
            <consortium name="RefSeq"/>
        </authorList>
    </citation>
    <scope>IDENTIFICATION</scope>
    <source>
        <tissue evidence="3">Leaves</tissue>
    </source>
</reference>
<organism evidence="2 3">
    <name type="scientific">Coffea arabica</name>
    <name type="common">Arabian coffee</name>
    <dbReference type="NCBI Taxonomy" id="13443"/>
    <lineage>
        <taxon>Eukaryota</taxon>
        <taxon>Viridiplantae</taxon>
        <taxon>Streptophyta</taxon>
        <taxon>Embryophyta</taxon>
        <taxon>Tracheophyta</taxon>
        <taxon>Spermatophyta</taxon>
        <taxon>Magnoliopsida</taxon>
        <taxon>eudicotyledons</taxon>
        <taxon>Gunneridae</taxon>
        <taxon>Pentapetalae</taxon>
        <taxon>asterids</taxon>
        <taxon>lamiids</taxon>
        <taxon>Gentianales</taxon>
        <taxon>Rubiaceae</taxon>
        <taxon>Ixoroideae</taxon>
        <taxon>Gardenieae complex</taxon>
        <taxon>Bertiereae - Coffeeae clade</taxon>
        <taxon>Coffeeae</taxon>
        <taxon>Coffea</taxon>
    </lineage>
</organism>
<dbReference type="Proteomes" id="UP001652660">
    <property type="component" value="Chromosome 5c"/>
</dbReference>
<dbReference type="Pfam" id="PF13456">
    <property type="entry name" value="RVT_3"/>
    <property type="match status" value="1"/>
</dbReference>
<dbReference type="SUPFAM" id="SSF53098">
    <property type="entry name" value="Ribonuclease H-like"/>
    <property type="match status" value="1"/>
</dbReference>
<proteinExistence type="predicted"/>
<accession>A0ABM4UFR4</accession>
<dbReference type="GeneID" id="140007307"/>
<protein>
    <recommendedName>
        <fullName evidence="1">RNase H type-1 domain-containing protein</fullName>
    </recommendedName>
</protein>
<dbReference type="PANTHER" id="PTHR47074">
    <property type="entry name" value="BNAC02G40300D PROTEIN"/>
    <property type="match status" value="1"/>
</dbReference>
<keyword evidence="2" id="KW-1185">Reference proteome</keyword>
<evidence type="ECO:0000313" key="3">
    <source>
        <dbReference type="RefSeq" id="XP_071906135.1"/>
    </source>
</evidence>
<dbReference type="InterPro" id="IPR052929">
    <property type="entry name" value="RNase_H-like_EbsB-rel"/>
</dbReference>
<sequence length="380" mass="43994">MKCHGTDSWYWRSLLRARELLEEGVRKRVGNGKSIDIWEDRWLPDTEGGGVKTPRTEGVAVQRVSDLINDGKWDRELIAQVFDENERKEILRIPLSEMFSSELELPLGVELKIEAEAFHLEMPTRYPASECNYKSKAIWEVAPVSWEGLETYRDKFWHWWEELRDAVHGEKGQERIAVIVNLLWQIWKSRNVRQFKAKARDLMGVVQKAIGEWRDYQEVQVEKGDPIRARGVGKEKLSAWQEPSEAWVKINSDAAVQQNKEKAGWGLVARTWRKEVVGDWAVLGTNYSTPKMDEALALRAAMMMAKQQGWRRVEFESDCKHVIDTVNSGEDDVDIATVLSDIKRLKLNFYECCFSFTRRISNSVSHHIAKFAINLKETAK</sequence>